<proteinExistence type="predicted"/>
<dbReference type="Gene3D" id="3.40.50.10610">
    <property type="entry name" value="ABC-type transport auxiliary lipoprotein component"/>
    <property type="match status" value="1"/>
</dbReference>
<keyword evidence="4" id="KW-1185">Reference proteome</keyword>
<accession>A0ABY1ZJ41</accession>
<evidence type="ECO:0000313" key="4">
    <source>
        <dbReference type="Proteomes" id="UP000313645"/>
    </source>
</evidence>
<comment type="caution">
    <text evidence="3">The sequence shown here is derived from an EMBL/GenBank/DDBJ whole genome shotgun (WGS) entry which is preliminary data.</text>
</comment>
<dbReference type="EMBL" id="SJDL01000043">
    <property type="protein sequence ID" value="TBW49092.1"/>
    <property type="molecule type" value="Genomic_DNA"/>
</dbReference>
<evidence type="ECO:0000259" key="2">
    <source>
        <dbReference type="Pfam" id="PF03886"/>
    </source>
</evidence>
<evidence type="ECO:0000256" key="1">
    <source>
        <dbReference type="SAM" id="SignalP"/>
    </source>
</evidence>
<gene>
    <name evidence="3" type="ORF">EZI54_20170</name>
</gene>
<organism evidence="3 4">
    <name type="scientific">Marinobacter halodurans</name>
    <dbReference type="NCBI Taxonomy" id="2528979"/>
    <lineage>
        <taxon>Bacteria</taxon>
        <taxon>Pseudomonadati</taxon>
        <taxon>Pseudomonadota</taxon>
        <taxon>Gammaproteobacteria</taxon>
        <taxon>Pseudomonadales</taxon>
        <taxon>Marinobacteraceae</taxon>
        <taxon>Marinobacter</taxon>
    </lineage>
</organism>
<reference evidence="3 4" key="1">
    <citation type="submission" date="2019-02" db="EMBL/GenBank/DDBJ databases">
        <title>Marinobacter halodurans sp. nov., a marine bacterium isolated from sea tidal flat.</title>
        <authorList>
            <person name="Yoo Y."/>
            <person name="Lee D.W."/>
            <person name="Kim B.S."/>
            <person name="Kim J.-J."/>
        </authorList>
    </citation>
    <scope>NUCLEOTIDE SEQUENCE [LARGE SCALE GENOMIC DNA]</scope>
    <source>
        <strain evidence="3 4">YJ-S3-2</strain>
    </source>
</reference>
<dbReference type="Proteomes" id="UP000313645">
    <property type="component" value="Unassembled WGS sequence"/>
</dbReference>
<dbReference type="PROSITE" id="PS51257">
    <property type="entry name" value="PROKAR_LIPOPROTEIN"/>
    <property type="match status" value="1"/>
</dbReference>
<feature type="chain" id="PRO_5045463953" description="ABC-type transport auxiliary lipoprotein component domain-containing protein" evidence="1">
    <location>
        <begin position="33"/>
        <end position="197"/>
    </location>
</feature>
<dbReference type="RefSeq" id="WP_131483686.1">
    <property type="nucleotide sequence ID" value="NZ_SJDL01000043.1"/>
</dbReference>
<protein>
    <recommendedName>
        <fullName evidence="2">ABC-type transport auxiliary lipoprotein component domain-containing protein</fullName>
    </recommendedName>
</protein>
<dbReference type="InterPro" id="IPR005586">
    <property type="entry name" value="ABC_trans_aux"/>
</dbReference>
<dbReference type="SUPFAM" id="SSF159594">
    <property type="entry name" value="XCC0632-like"/>
    <property type="match status" value="1"/>
</dbReference>
<keyword evidence="1" id="KW-0732">Signal</keyword>
<sequence>MTCINRSIPRLVVGAWLALALSGCGSSPPVHFHTLVPPAETGRPVGEESRITVEAVTVPPQVDRTALVLRADRSQLQVLESDWWGAPLPQEIQSALTVALNPAEAKDSGVHAWVRITRFEAMRNDQAWLDAEIRLDNRNPDARLEQLTCATRLQSDTGPTVTDTVLAQQANLAGLADRIRAQARRLLAGDDTCLPPA</sequence>
<feature type="signal peptide" evidence="1">
    <location>
        <begin position="1"/>
        <end position="32"/>
    </location>
</feature>
<name>A0ABY1ZJ41_9GAMM</name>
<evidence type="ECO:0000313" key="3">
    <source>
        <dbReference type="EMBL" id="TBW49092.1"/>
    </source>
</evidence>
<feature type="domain" description="ABC-type transport auxiliary lipoprotein component" evidence="2">
    <location>
        <begin position="34"/>
        <end position="179"/>
    </location>
</feature>
<dbReference type="Pfam" id="PF03886">
    <property type="entry name" value="ABC_trans_aux"/>
    <property type="match status" value="1"/>
</dbReference>